<reference evidence="2 3" key="2">
    <citation type="submission" date="2024-05" db="EMBL/GenBank/DDBJ databases">
        <authorList>
            <person name="Chen Y."/>
            <person name="Shah S."/>
            <person name="Dougan E. K."/>
            <person name="Thang M."/>
            <person name="Chan C."/>
        </authorList>
    </citation>
    <scope>NUCLEOTIDE SEQUENCE [LARGE SCALE GENOMIC DNA]</scope>
</reference>
<dbReference type="EMBL" id="CAMXCT030004846">
    <property type="protein sequence ID" value="CAL4797847.1"/>
    <property type="molecule type" value="Genomic_DNA"/>
</dbReference>
<dbReference type="Proteomes" id="UP001152797">
    <property type="component" value="Unassembled WGS sequence"/>
</dbReference>
<reference evidence="1" key="1">
    <citation type="submission" date="2022-10" db="EMBL/GenBank/DDBJ databases">
        <authorList>
            <person name="Chen Y."/>
            <person name="Dougan E. K."/>
            <person name="Chan C."/>
            <person name="Rhodes N."/>
            <person name="Thang M."/>
        </authorList>
    </citation>
    <scope>NUCLEOTIDE SEQUENCE</scope>
</reference>
<dbReference type="EMBL" id="CAMXCT010004846">
    <property type="protein sequence ID" value="CAI4010535.1"/>
    <property type="molecule type" value="Genomic_DNA"/>
</dbReference>
<keyword evidence="3" id="KW-1185">Reference proteome</keyword>
<sequence>MTGSRFLVASLMPAWLVASVINAVITEMIFQLKVLEVAGAIGARGARGGVVLGALWNQGW</sequence>
<name>A0A9P1DI07_9DINO</name>
<comment type="caution">
    <text evidence="1">The sequence shown here is derived from an EMBL/GenBank/DDBJ whole genome shotgun (WGS) entry which is preliminary data.</text>
</comment>
<protein>
    <submittedName>
        <fullName evidence="1">Uncharacterized protein</fullName>
    </submittedName>
</protein>
<dbReference type="AlphaFoldDB" id="A0A9P1DI07"/>
<evidence type="ECO:0000313" key="2">
    <source>
        <dbReference type="EMBL" id="CAL4797847.1"/>
    </source>
</evidence>
<dbReference type="EMBL" id="CAMXCT020004846">
    <property type="protein sequence ID" value="CAL1163910.1"/>
    <property type="molecule type" value="Genomic_DNA"/>
</dbReference>
<proteinExistence type="predicted"/>
<organism evidence="1">
    <name type="scientific">Cladocopium goreaui</name>
    <dbReference type="NCBI Taxonomy" id="2562237"/>
    <lineage>
        <taxon>Eukaryota</taxon>
        <taxon>Sar</taxon>
        <taxon>Alveolata</taxon>
        <taxon>Dinophyceae</taxon>
        <taxon>Suessiales</taxon>
        <taxon>Symbiodiniaceae</taxon>
        <taxon>Cladocopium</taxon>
    </lineage>
</organism>
<gene>
    <name evidence="1" type="ORF">C1SCF055_LOCUS35801</name>
</gene>
<evidence type="ECO:0000313" key="3">
    <source>
        <dbReference type="Proteomes" id="UP001152797"/>
    </source>
</evidence>
<accession>A0A9P1DI07</accession>
<evidence type="ECO:0000313" key="1">
    <source>
        <dbReference type="EMBL" id="CAI4010535.1"/>
    </source>
</evidence>